<comment type="subcellular location">
    <subcellularLocation>
        <location evidence="1">Membrane</location>
        <topology evidence="1">Multi-pass membrane protein</topology>
    </subcellularLocation>
</comment>
<dbReference type="PANTHER" id="PTHR37955">
    <property type="entry name" value="TELLURITE RESISTANCE PROTEIN TEHA"/>
    <property type="match status" value="1"/>
</dbReference>
<evidence type="ECO:0000256" key="2">
    <source>
        <dbReference type="ARBA" id="ARBA00022692"/>
    </source>
</evidence>
<feature type="transmembrane region" description="Helical" evidence="5">
    <location>
        <begin position="131"/>
        <end position="149"/>
    </location>
</feature>
<gene>
    <name evidence="6" type="ORF">A8L45_03310</name>
</gene>
<feature type="transmembrane region" description="Helical" evidence="5">
    <location>
        <begin position="278"/>
        <end position="301"/>
    </location>
</feature>
<feature type="transmembrane region" description="Helical" evidence="5">
    <location>
        <begin position="250"/>
        <end position="272"/>
    </location>
</feature>
<sequence length="325" mass="36435">MKFRSPFHAIPTAQASLAMAVVGLGIAWSLHVPDHSSGLRLVTTLCGFVLVLPVCLKYIFDPNRFISDLKHPFYGSLMAPMSMALMLIADYLAQIHVTSATFLLYGAFVLHVFMMLFFFSWQLIHFDMRQLYPSWFLYPVGMISSTLAGTKLGFSSESLQLMHFCIGAYFIMLPVILYRLTFMGRLQRHCRPVLAIMAAPVNLSLSAYLTNFNTPDPVIVGALGAVGIVMTIFVYLCCINLLRQTFHPGLAALTFPSVISAVAVEKLSQWLSTTSNEWFWLSAFGVIELMIATSIVCWVCFKYVTHFGPNLFGRNIRQRLRLGNS</sequence>
<dbReference type="PANTHER" id="PTHR37955:SF1">
    <property type="entry name" value="DEP DOMAIN-CONTAINING PROTEIN"/>
    <property type="match status" value="1"/>
</dbReference>
<feature type="transmembrane region" description="Helical" evidence="5">
    <location>
        <begin position="193"/>
        <end position="212"/>
    </location>
</feature>
<evidence type="ECO:0000313" key="7">
    <source>
        <dbReference type="Proteomes" id="UP000094936"/>
    </source>
</evidence>
<dbReference type="Pfam" id="PF03595">
    <property type="entry name" value="SLAC1"/>
    <property type="match status" value="1"/>
</dbReference>
<reference evidence="6 7" key="1">
    <citation type="submission" date="2016-05" db="EMBL/GenBank/DDBJ databases">
        <title>Genomic Taxonomy of the Vibrionaceae.</title>
        <authorList>
            <person name="Gomez-Gil B."/>
            <person name="Enciso-Ibarra J."/>
        </authorList>
    </citation>
    <scope>NUCLEOTIDE SEQUENCE [LARGE SCALE GENOMIC DNA]</scope>
    <source>
        <strain evidence="6 7">CAIM 1920</strain>
    </source>
</reference>
<keyword evidence="4 5" id="KW-0472">Membrane</keyword>
<feature type="transmembrane region" description="Helical" evidence="5">
    <location>
        <begin position="39"/>
        <end position="60"/>
    </location>
</feature>
<feature type="transmembrane region" description="Helical" evidence="5">
    <location>
        <begin position="218"/>
        <end position="238"/>
    </location>
</feature>
<organism evidence="6 7">
    <name type="scientific">Veronia pacifica</name>
    <dbReference type="NCBI Taxonomy" id="1080227"/>
    <lineage>
        <taxon>Bacteria</taxon>
        <taxon>Pseudomonadati</taxon>
        <taxon>Pseudomonadota</taxon>
        <taxon>Gammaproteobacteria</taxon>
        <taxon>Vibrionales</taxon>
        <taxon>Vibrionaceae</taxon>
        <taxon>Veronia</taxon>
    </lineage>
</organism>
<dbReference type="STRING" id="1080227.A8L45_03310"/>
<proteinExistence type="predicted"/>
<dbReference type="Proteomes" id="UP000094936">
    <property type="component" value="Unassembled WGS sequence"/>
</dbReference>
<dbReference type="GO" id="GO:0005886">
    <property type="term" value="C:plasma membrane"/>
    <property type="evidence" value="ECO:0007669"/>
    <property type="project" value="TreeGrafter"/>
</dbReference>
<evidence type="ECO:0000256" key="3">
    <source>
        <dbReference type="ARBA" id="ARBA00022989"/>
    </source>
</evidence>
<accession>A0A1C3EQY4</accession>
<keyword evidence="2 5" id="KW-0812">Transmembrane</keyword>
<evidence type="ECO:0000256" key="4">
    <source>
        <dbReference type="ARBA" id="ARBA00023136"/>
    </source>
</evidence>
<feature type="transmembrane region" description="Helical" evidence="5">
    <location>
        <begin position="161"/>
        <end position="181"/>
    </location>
</feature>
<dbReference type="AlphaFoldDB" id="A0A1C3EQY4"/>
<feature type="transmembrane region" description="Helical" evidence="5">
    <location>
        <begin position="99"/>
        <end position="119"/>
    </location>
</feature>
<evidence type="ECO:0000256" key="1">
    <source>
        <dbReference type="ARBA" id="ARBA00004141"/>
    </source>
</evidence>
<keyword evidence="7" id="KW-1185">Reference proteome</keyword>
<name>A0A1C3EQY4_9GAMM</name>
<dbReference type="CDD" id="cd09325">
    <property type="entry name" value="TDT_C4-dicarb_trans"/>
    <property type="match status" value="1"/>
</dbReference>
<dbReference type="RefSeq" id="WP_068899192.1">
    <property type="nucleotide sequence ID" value="NZ_JBHUIF010000020.1"/>
</dbReference>
<dbReference type="EMBL" id="LYBM01000003">
    <property type="protein sequence ID" value="ODA35655.1"/>
    <property type="molecule type" value="Genomic_DNA"/>
</dbReference>
<dbReference type="InterPro" id="IPR038665">
    <property type="entry name" value="Voltage-dep_anion_channel_sf"/>
</dbReference>
<dbReference type="GO" id="GO:0046583">
    <property type="term" value="F:monoatomic cation efflux transmembrane transporter activity"/>
    <property type="evidence" value="ECO:0007669"/>
    <property type="project" value="TreeGrafter"/>
</dbReference>
<evidence type="ECO:0000256" key="5">
    <source>
        <dbReference type="SAM" id="Phobius"/>
    </source>
</evidence>
<comment type="caution">
    <text evidence="6">The sequence shown here is derived from an EMBL/GenBank/DDBJ whole genome shotgun (WGS) entry which is preliminary data.</text>
</comment>
<feature type="transmembrane region" description="Helical" evidence="5">
    <location>
        <begin position="72"/>
        <end position="93"/>
    </location>
</feature>
<dbReference type="InterPro" id="IPR004695">
    <property type="entry name" value="SLAC1/Mae1/Ssu1/TehA"/>
</dbReference>
<keyword evidence="3 5" id="KW-1133">Transmembrane helix</keyword>
<dbReference type="InterPro" id="IPR052951">
    <property type="entry name" value="Tellurite_res_ion_channel"/>
</dbReference>
<dbReference type="Gene3D" id="1.50.10.150">
    <property type="entry name" value="Voltage-dependent anion channel"/>
    <property type="match status" value="1"/>
</dbReference>
<protein>
    <submittedName>
        <fullName evidence="6">Tellurium resistance protein</fullName>
    </submittedName>
</protein>
<evidence type="ECO:0000313" key="6">
    <source>
        <dbReference type="EMBL" id="ODA35655.1"/>
    </source>
</evidence>